<proteinExistence type="inferred from homology"/>
<dbReference type="KEGG" id="caua:113040593"/>
<name>A0A6P6J3I2_CARAU</name>
<protein>
    <recommendedName>
        <fullName evidence="2">ribonuclease H</fullName>
        <ecNumber evidence="2">3.1.26.4</ecNumber>
    </recommendedName>
</protein>
<evidence type="ECO:0000256" key="7">
    <source>
        <dbReference type="ARBA" id="ARBA00022759"/>
    </source>
</evidence>
<dbReference type="Pfam" id="PF22938">
    <property type="entry name" value="Integrase_p58_C"/>
    <property type="match status" value="1"/>
</dbReference>
<dbReference type="FunFam" id="3.10.10.10:FF:000007">
    <property type="entry name" value="Retrovirus-related Pol polyprotein from transposon 17.6-like Protein"/>
    <property type="match status" value="1"/>
</dbReference>
<dbReference type="GO" id="GO:0004523">
    <property type="term" value="F:RNA-DNA hybrid ribonuclease activity"/>
    <property type="evidence" value="ECO:0007669"/>
    <property type="project" value="UniProtKB-EC"/>
</dbReference>
<dbReference type="CDD" id="cd01647">
    <property type="entry name" value="RT_LTR"/>
    <property type="match status" value="1"/>
</dbReference>
<dbReference type="SUPFAM" id="SSF56672">
    <property type="entry name" value="DNA/RNA polymerases"/>
    <property type="match status" value="1"/>
</dbReference>
<keyword evidence="5" id="KW-0548">Nucleotidyltransferase</keyword>
<dbReference type="SUPFAM" id="SSF53098">
    <property type="entry name" value="Ribonuclease H-like"/>
    <property type="match status" value="1"/>
</dbReference>
<feature type="compositionally biased region" description="Low complexity" evidence="11">
    <location>
        <begin position="718"/>
        <end position="734"/>
    </location>
</feature>
<accession>A0A6P6J3I2</accession>
<evidence type="ECO:0000313" key="15">
    <source>
        <dbReference type="RefSeq" id="XP_026054681.1"/>
    </source>
</evidence>
<dbReference type="GO" id="GO:0008233">
    <property type="term" value="F:peptidase activity"/>
    <property type="evidence" value="ECO:0007669"/>
    <property type="project" value="UniProtKB-KW"/>
</dbReference>
<dbReference type="InterPro" id="IPR050951">
    <property type="entry name" value="Retrovirus_Pol_polyprotein"/>
</dbReference>
<dbReference type="InterPro" id="IPR012337">
    <property type="entry name" value="RNaseH-like_sf"/>
</dbReference>
<dbReference type="GO" id="GO:0015074">
    <property type="term" value="P:DNA integration"/>
    <property type="evidence" value="ECO:0007669"/>
    <property type="project" value="InterPro"/>
</dbReference>
<gene>
    <name evidence="15" type="primary">LOC113040593</name>
</gene>
<organism evidence="14 15">
    <name type="scientific">Carassius auratus</name>
    <name type="common">Goldfish</name>
    <dbReference type="NCBI Taxonomy" id="7957"/>
    <lineage>
        <taxon>Eukaryota</taxon>
        <taxon>Metazoa</taxon>
        <taxon>Chordata</taxon>
        <taxon>Craniata</taxon>
        <taxon>Vertebrata</taxon>
        <taxon>Euteleostomi</taxon>
        <taxon>Actinopterygii</taxon>
        <taxon>Neopterygii</taxon>
        <taxon>Teleostei</taxon>
        <taxon>Ostariophysi</taxon>
        <taxon>Cypriniformes</taxon>
        <taxon>Cyprinidae</taxon>
        <taxon>Cyprininae</taxon>
        <taxon>Carassius</taxon>
    </lineage>
</organism>
<keyword evidence="3" id="KW-0645">Protease</keyword>
<dbReference type="RefSeq" id="XP_026054681.1">
    <property type="nucleotide sequence ID" value="XM_026198896.1"/>
</dbReference>
<dbReference type="GO" id="GO:0003964">
    <property type="term" value="F:RNA-directed DNA polymerase activity"/>
    <property type="evidence" value="ECO:0007669"/>
    <property type="project" value="UniProtKB-KW"/>
</dbReference>
<dbReference type="Gene3D" id="3.30.420.10">
    <property type="entry name" value="Ribonuclease H-like superfamily/Ribonuclease H"/>
    <property type="match status" value="1"/>
</dbReference>
<evidence type="ECO:0000256" key="5">
    <source>
        <dbReference type="ARBA" id="ARBA00022695"/>
    </source>
</evidence>
<keyword evidence="7" id="KW-0255">Endonuclease</keyword>
<dbReference type="GeneID" id="113040593"/>
<dbReference type="InterPro" id="IPR043502">
    <property type="entry name" value="DNA/RNA_pol_sf"/>
</dbReference>
<dbReference type="InterPro" id="IPR054465">
    <property type="entry name" value="Integrase_p58-like_C"/>
</dbReference>
<evidence type="ECO:0000256" key="9">
    <source>
        <dbReference type="ARBA" id="ARBA00022918"/>
    </source>
</evidence>
<dbReference type="InterPro" id="IPR001584">
    <property type="entry name" value="Integrase_cat-core"/>
</dbReference>
<dbReference type="PANTHER" id="PTHR37984">
    <property type="entry name" value="PROTEIN CBG26694"/>
    <property type="match status" value="1"/>
</dbReference>
<evidence type="ECO:0000256" key="11">
    <source>
        <dbReference type="SAM" id="MobiDB-lite"/>
    </source>
</evidence>
<evidence type="ECO:0000259" key="13">
    <source>
        <dbReference type="PROSITE" id="PS50994"/>
    </source>
</evidence>
<dbReference type="PROSITE" id="PS50994">
    <property type="entry name" value="INTEGRASE"/>
    <property type="match status" value="1"/>
</dbReference>
<dbReference type="EC" id="3.1.26.4" evidence="2"/>
<dbReference type="InterPro" id="IPR036397">
    <property type="entry name" value="RNaseH_sf"/>
</dbReference>
<keyword evidence="9" id="KW-0695">RNA-directed DNA polymerase</keyword>
<keyword evidence="8" id="KW-0378">Hydrolase</keyword>
<feature type="domain" description="Integrase catalytic" evidence="13">
    <location>
        <begin position="349"/>
        <end position="516"/>
    </location>
</feature>
<dbReference type="Gene3D" id="3.30.70.270">
    <property type="match status" value="2"/>
</dbReference>
<dbReference type="InterPro" id="IPR043128">
    <property type="entry name" value="Rev_trsase/Diguanyl_cyclase"/>
</dbReference>
<feature type="compositionally biased region" description="Basic and acidic residues" evidence="11">
    <location>
        <begin position="754"/>
        <end position="764"/>
    </location>
</feature>
<dbReference type="InterPro" id="IPR041577">
    <property type="entry name" value="RT_RNaseH_2"/>
</dbReference>
<dbReference type="InterPro" id="IPR000477">
    <property type="entry name" value="RT_dom"/>
</dbReference>
<evidence type="ECO:0000259" key="12">
    <source>
        <dbReference type="PROSITE" id="PS50878"/>
    </source>
</evidence>
<dbReference type="PROSITE" id="PS50878">
    <property type="entry name" value="RT_POL"/>
    <property type="match status" value="1"/>
</dbReference>
<evidence type="ECO:0000256" key="8">
    <source>
        <dbReference type="ARBA" id="ARBA00022801"/>
    </source>
</evidence>
<feature type="domain" description="Reverse transcriptase" evidence="12">
    <location>
        <begin position="1"/>
        <end position="261"/>
    </location>
</feature>
<evidence type="ECO:0000256" key="6">
    <source>
        <dbReference type="ARBA" id="ARBA00022722"/>
    </source>
</evidence>
<dbReference type="Gene3D" id="3.10.10.10">
    <property type="entry name" value="HIV Type 1 Reverse Transcriptase, subunit A, domain 1"/>
    <property type="match status" value="1"/>
</dbReference>
<dbReference type="AlphaFoldDB" id="A0A6P6J3I2"/>
<dbReference type="PANTHER" id="PTHR37984:SF5">
    <property type="entry name" value="PROTEIN NYNRIN-LIKE"/>
    <property type="match status" value="1"/>
</dbReference>
<dbReference type="Proteomes" id="UP000515129">
    <property type="component" value="Chromosome 22"/>
</dbReference>
<evidence type="ECO:0000256" key="4">
    <source>
        <dbReference type="ARBA" id="ARBA00022679"/>
    </source>
</evidence>
<dbReference type="Gene3D" id="3.10.20.370">
    <property type="match status" value="1"/>
</dbReference>
<reference evidence="15" key="1">
    <citation type="submission" date="2025-08" db="UniProtKB">
        <authorList>
            <consortium name="RefSeq"/>
        </authorList>
    </citation>
    <scope>IDENTIFICATION</scope>
    <source>
        <strain evidence="15">Wakin</strain>
        <tissue evidence="15">Muscle</tissue>
    </source>
</reference>
<dbReference type="GO" id="GO:0003676">
    <property type="term" value="F:nucleic acid binding"/>
    <property type="evidence" value="ECO:0007669"/>
    <property type="project" value="InterPro"/>
</dbReference>
<sequence length="764" mass="86019">MLEPKVAQIQTQIEPCPKPNVDFSQSALDSAERTQLETLIYKYSDVFSANEYDYGRTDLVKHTIRTGDAQPIRQRAYRTSPHVRAEIDRQVQQLLSNDVIEESCSPWASPVVLVKKKDGSYRFYSYPLPRASDGLDSLAGARWFSTMDLSSGYWQVELDPKDKEKTAFNTGSALYHFKVMPMGLTNAPPTFQRLMELVLRGLHWKVCLVYLDDVLVFSQTFSEHLNSLEEVFSRFRSAGLKLKVNKCHFARSEVSYLGHVVSSQGLLPDEKNLNKVRSWPTPRTVTEVRAFVGLCSYYRRFVRSFAVVATPLHALTQKGAVFNWSSDCEEAFRSLKQALTSPPIVAHPIFTQPFLLYTDASHDCVGSVHAQMQDGKERVIAYASHALTPSEKRWSTYDRELWAVVCPVLPPLLMKGPRYSQFMQNDHFKELPLTSLSYLLLLSGIGIEKTRTSPYHAQCDGMVERLNQTLKDQLAKYICESGGEWDKYLPQVELAYNSSIHSSTGFSPFFLAHGREPRLPADIILNYSPAVTSYTPGTPAGYAHDVTMRLSYAFKDAAVRSTAAKVNQKWQYDKKTFFHPHKPGDIVFLDDPAQKQNKLAPKWKGPYKILRRMDKDNCPGVTYEITDPRNPQSRRWVVHHNRLKPYRGPWELPATPSSGCDPPVFGSAEAPSLVPLTALSGALPFRPSTPPYVPNQTIQQTTTNAKTERSNPTALLTEPESVPSPSVPASMAPERAILPSADTPQLSRSGRAVKKPEKFKDFVC</sequence>
<feature type="compositionally biased region" description="Polar residues" evidence="11">
    <location>
        <begin position="694"/>
        <end position="714"/>
    </location>
</feature>
<dbReference type="Pfam" id="PF17919">
    <property type="entry name" value="RT_RNaseH_2"/>
    <property type="match status" value="1"/>
</dbReference>
<keyword evidence="4" id="KW-0808">Transferase</keyword>
<evidence type="ECO:0000256" key="3">
    <source>
        <dbReference type="ARBA" id="ARBA00022670"/>
    </source>
</evidence>
<keyword evidence="6" id="KW-0540">Nuclease</keyword>
<dbReference type="Gene3D" id="2.30.30.850">
    <property type="match status" value="1"/>
</dbReference>
<dbReference type="FunFam" id="3.30.70.270:FF:000020">
    <property type="entry name" value="Transposon Tf2-6 polyprotein-like Protein"/>
    <property type="match status" value="1"/>
</dbReference>
<evidence type="ECO:0000256" key="10">
    <source>
        <dbReference type="ARBA" id="ARBA00023268"/>
    </source>
</evidence>
<keyword evidence="10" id="KW-0511">Multifunctional enzyme</keyword>
<dbReference type="OrthoDB" id="10000497at2759"/>
<dbReference type="Pfam" id="PF00078">
    <property type="entry name" value="RVT_1"/>
    <property type="match status" value="1"/>
</dbReference>
<keyword evidence="14" id="KW-1185">Reference proteome</keyword>
<comment type="similarity">
    <text evidence="1">Belongs to the beta type-B retroviral polymerase family. HERV class-II K(HML-2) pol subfamily.</text>
</comment>
<evidence type="ECO:0000256" key="1">
    <source>
        <dbReference type="ARBA" id="ARBA00010879"/>
    </source>
</evidence>
<dbReference type="GO" id="GO:0006508">
    <property type="term" value="P:proteolysis"/>
    <property type="evidence" value="ECO:0007669"/>
    <property type="project" value="UniProtKB-KW"/>
</dbReference>
<evidence type="ECO:0000256" key="2">
    <source>
        <dbReference type="ARBA" id="ARBA00012180"/>
    </source>
</evidence>
<evidence type="ECO:0000313" key="14">
    <source>
        <dbReference type="Proteomes" id="UP000515129"/>
    </source>
</evidence>
<feature type="region of interest" description="Disordered" evidence="11">
    <location>
        <begin position="688"/>
        <end position="764"/>
    </location>
</feature>